<gene>
    <name evidence="3 6" type="primary">rimP</name>
    <name evidence="6" type="ORF">ABG79_01177</name>
</gene>
<dbReference type="SUPFAM" id="SSF75420">
    <property type="entry name" value="YhbC-like, N-terminal domain"/>
    <property type="match status" value="1"/>
</dbReference>
<dbReference type="HAMAP" id="MF_01077">
    <property type="entry name" value="RimP"/>
    <property type="match status" value="1"/>
</dbReference>
<dbReference type="GO" id="GO:0006412">
    <property type="term" value="P:translation"/>
    <property type="evidence" value="ECO:0007669"/>
    <property type="project" value="TreeGrafter"/>
</dbReference>
<dbReference type="EMBL" id="LKHP01000005">
    <property type="protein sequence ID" value="KRQ86987.1"/>
    <property type="molecule type" value="Genomic_DNA"/>
</dbReference>
<evidence type="ECO:0000313" key="7">
    <source>
        <dbReference type="Proteomes" id="UP000052015"/>
    </source>
</evidence>
<sequence>MDNKKIIEIVEKLARPIAESFGLEVVDVQFVKENNEWFLRVFIDKEEGITIDDCTNVSRRLSDKLDEIDPISVSYYLEVSSPGINRPLKNDKDFKRFINHNIKIKLFEAINGKKVLKGLLEDYRDGKILLNVDGEKIEIERNKISLANLND</sequence>
<keyword evidence="7" id="KW-1185">Reference proteome</keyword>
<dbReference type="RefSeq" id="WP_057978086.1">
    <property type="nucleotide sequence ID" value="NZ_LKHP01000005.1"/>
</dbReference>
<feature type="domain" description="Ribosome maturation factor RimP C-terminal" evidence="5">
    <location>
        <begin position="88"/>
        <end position="149"/>
    </location>
</feature>
<dbReference type="GO" id="GO:0000028">
    <property type="term" value="P:ribosomal small subunit assembly"/>
    <property type="evidence" value="ECO:0007669"/>
    <property type="project" value="TreeGrafter"/>
</dbReference>
<dbReference type="InterPro" id="IPR035956">
    <property type="entry name" value="RimP_N_sf"/>
</dbReference>
<dbReference type="InterPro" id="IPR028998">
    <property type="entry name" value="RimP_C"/>
</dbReference>
<dbReference type="OrthoDB" id="9805006at2"/>
<evidence type="ECO:0000259" key="5">
    <source>
        <dbReference type="Pfam" id="PF17384"/>
    </source>
</evidence>
<dbReference type="Gene3D" id="3.30.300.70">
    <property type="entry name" value="RimP-like superfamily, N-terminal"/>
    <property type="match status" value="1"/>
</dbReference>
<keyword evidence="2 3" id="KW-0690">Ribosome biogenesis</keyword>
<evidence type="ECO:0000256" key="1">
    <source>
        <dbReference type="ARBA" id="ARBA00022490"/>
    </source>
</evidence>
<comment type="similarity">
    <text evidence="3">Belongs to the RimP family.</text>
</comment>
<evidence type="ECO:0000313" key="6">
    <source>
        <dbReference type="EMBL" id="KRQ86987.1"/>
    </source>
</evidence>
<feature type="domain" description="Ribosome maturation factor RimP N-terminal" evidence="4">
    <location>
        <begin position="14"/>
        <end position="84"/>
    </location>
</feature>
<comment type="subcellular location">
    <subcellularLocation>
        <location evidence="3">Cytoplasm</location>
    </subcellularLocation>
</comment>
<protein>
    <recommendedName>
        <fullName evidence="3">Ribosome maturation factor RimP</fullName>
    </recommendedName>
</protein>
<dbReference type="CDD" id="cd01734">
    <property type="entry name" value="YlxS_C"/>
    <property type="match status" value="1"/>
</dbReference>
<dbReference type="GO" id="GO:0005829">
    <property type="term" value="C:cytosol"/>
    <property type="evidence" value="ECO:0007669"/>
    <property type="project" value="TreeGrafter"/>
</dbReference>
<proteinExistence type="inferred from homology"/>
<dbReference type="Gene3D" id="2.30.30.180">
    <property type="entry name" value="Ribosome maturation factor RimP, C-terminal domain"/>
    <property type="match status" value="1"/>
</dbReference>
<dbReference type="InterPro" id="IPR036847">
    <property type="entry name" value="RimP_C_sf"/>
</dbReference>
<dbReference type="Pfam" id="PF17384">
    <property type="entry name" value="DUF150_C"/>
    <property type="match status" value="1"/>
</dbReference>
<name>A0A0R3JTY5_CALMK</name>
<dbReference type="SUPFAM" id="SSF74942">
    <property type="entry name" value="YhbC-like, C-terminal domain"/>
    <property type="match status" value="1"/>
</dbReference>
<dbReference type="Proteomes" id="UP000052015">
    <property type="component" value="Unassembled WGS sequence"/>
</dbReference>
<comment type="function">
    <text evidence="3">Required for maturation of 30S ribosomal subunits.</text>
</comment>
<evidence type="ECO:0000256" key="3">
    <source>
        <dbReference type="HAMAP-Rule" id="MF_01077"/>
    </source>
</evidence>
<comment type="caution">
    <text evidence="6">The sequence shown here is derived from an EMBL/GenBank/DDBJ whole genome shotgun (WGS) entry which is preliminary data.</text>
</comment>
<reference evidence="6 7" key="1">
    <citation type="submission" date="2015-09" db="EMBL/GenBank/DDBJ databases">
        <title>Draft genome sequence of a Caloramator mitchellensis, a moderate thermophile from the Great Artesian Basin of Australia.</title>
        <authorList>
            <person name="Patel B.K."/>
        </authorList>
    </citation>
    <scope>NUCLEOTIDE SEQUENCE [LARGE SCALE GENOMIC DNA]</scope>
    <source>
        <strain evidence="6 7">VF08</strain>
    </source>
</reference>
<dbReference type="PATRIC" id="fig|908809.3.peg.1186"/>
<dbReference type="PANTHER" id="PTHR33867">
    <property type="entry name" value="RIBOSOME MATURATION FACTOR RIMP"/>
    <property type="match status" value="1"/>
</dbReference>
<keyword evidence="1 3" id="KW-0963">Cytoplasm</keyword>
<dbReference type="AlphaFoldDB" id="A0A0R3JTY5"/>
<dbReference type="FunFam" id="3.30.300.70:FF:000001">
    <property type="entry name" value="Ribosome maturation factor RimP"/>
    <property type="match status" value="1"/>
</dbReference>
<accession>A0A0R3JTY5</accession>
<evidence type="ECO:0000259" key="4">
    <source>
        <dbReference type="Pfam" id="PF02576"/>
    </source>
</evidence>
<organism evidence="6 7">
    <name type="scientific">Caloramator mitchellensis</name>
    <dbReference type="NCBI Taxonomy" id="908809"/>
    <lineage>
        <taxon>Bacteria</taxon>
        <taxon>Bacillati</taxon>
        <taxon>Bacillota</taxon>
        <taxon>Clostridia</taxon>
        <taxon>Eubacteriales</taxon>
        <taxon>Clostridiaceae</taxon>
        <taxon>Caloramator</taxon>
    </lineage>
</organism>
<dbReference type="PANTHER" id="PTHR33867:SF1">
    <property type="entry name" value="RIBOSOME MATURATION FACTOR RIMP"/>
    <property type="match status" value="1"/>
</dbReference>
<dbReference type="InterPro" id="IPR003728">
    <property type="entry name" value="Ribosome_maturation_RimP"/>
</dbReference>
<evidence type="ECO:0000256" key="2">
    <source>
        <dbReference type="ARBA" id="ARBA00022517"/>
    </source>
</evidence>
<dbReference type="Pfam" id="PF02576">
    <property type="entry name" value="RimP_N"/>
    <property type="match status" value="1"/>
</dbReference>
<dbReference type="InterPro" id="IPR028989">
    <property type="entry name" value="RimP_N"/>
</dbReference>
<dbReference type="STRING" id="908809.ABG79_01177"/>